<dbReference type="GO" id="GO:0016020">
    <property type="term" value="C:membrane"/>
    <property type="evidence" value="ECO:0007669"/>
    <property type="project" value="UniProtKB-SubCell"/>
</dbReference>
<accession>A0A9P4GZM8</accession>
<evidence type="ECO:0000256" key="5">
    <source>
        <dbReference type="SAM" id="MobiDB-lite"/>
    </source>
</evidence>
<dbReference type="EMBL" id="ML978280">
    <property type="protein sequence ID" value="KAF2024910.1"/>
    <property type="molecule type" value="Genomic_DNA"/>
</dbReference>
<keyword evidence="8" id="KW-1185">Reference proteome</keyword>
<dbReference type="InterPro" id="IPR051694">
    <property type="entry name" value="Immunoregulatory_rcpt-like"/>
</dbReference>
<name>A0A9P4GZM8_9PLEO</name>
<comment type="caution">
    <text evidence="7">The sequence shown here is derived from an EMBL/GenBank/DDBJ whole genome shotgun (WGS) entry which is preliminary data.</text>
</comment>
<dbReference type="CDD" id="cd12087">
    <property type="entry name" value="TM_EGFR-like"/>
    <property type="match status" value="1"/>
</dbReference>
<organism evidence="7 8">
    <name type="scientific">Setomelanomma holmii</name>
    <dbReference type="NCBI Taxonomy" id="210430"/>
    <lineage>
        <taxon>Eukaryota</taxon>
        <taxon>Fungi</taxon>
        <taxon>Dikarya</taxon>
        <taxon>Ascomycota</taxon>
        <taxon>Pezizomycotina</taxon>
        <taxon>Dothideomycetes</taxon>
        <taxon>Pleosporomycetidae</taxon>
        <taxon>Pleosporales</taxon>
        <taxon>Pleosporineae</taxon>
        <taxon>Phaeosphaeriaceae</taxon>
        <taxon>Setomelanomma</taxon>
    </lineage>
</organism>
<dbReference type="AlphaFoldDB" id="A0A9P4GZM8"/>
<dbReference type="OrthoDB" id="3945612at2759"/>
<feature type="region of interest" description="Disordered" evidence="5">
    <location>
        <begin position="115"/>
        <end position="151"/>
    </location>
</feature>
<dbReference type="Proteomes" id="UP000799777">
    <property type="component" value="Unassembled WGS sequence"/>
</dbReference>
<dbReference type="PANTHER" id="PTHR15549:SF30">
    <property type="entry name" value="MID2 DOMAIN-CONTAINING PROTEIN"/>
    <property type="match status" value="1"/>
</dbReference>
<evidence type="ECO:0000256" key="6">
    <source>
        <dbReference type="SAM" id="Phobius"/>
    </source>
</evidence>
<proteinExistence type="predicted"/>
<evidence type="ECO:0000313" key="8">
    <source>
        <dbReference type="Proteomes" id="UP000799777"/>
    </source>
</evidence>
<feature type="transmembrane region" description="Helical" evidence="6">
    <location>
        <begin position="158"/>
        <end position="181"/>
    </location>
</feature>
<keyword evidence="2 6" id="KW-0812">Transmembrane</keyword>
<protein>
    <submittedName>
        <fullName evidence="7">Uncharacterized protein</fullName>
    </submittedName>
</protein>
<evidence type="ECO:0000256" key="1">
    <source>
        <dbReference type="ARBA" id="ARBA00004167"/>
    </source>
</evidence>
<evidence type="ECO:0000256" key="3">
    <source>
        <dbReference type="ARBA" id="ARBA00022989"/>
    </source>
</evidence>
<dbReference type="PANTHER" id="PTHR15549">
    <property type="entry name" value="PAIRED IMMUNOGLOBULIN-LIKE TYPE 2 RECEPTOR"/>
    <property type="match status" value="1"/>
</dbReference>
<keyword evidence="4 6" id="KW-0472">Membrane</keyword>
<sequence length="276" mass="28752">MCSQDKTTGKYYCCVPGVADSVCWNEAKKCDGGDGIPSGQQIGCTSGTVKYCCLDNEDCTKLQGQFNICWSTQDNPLRPLNATRLNETFHSLSSARPSAASYTVDRQQLLALTSITPGASSSTPAATSTPASTSASATSSSTSSSTPAPGDSGLSGGAIAGIVVGVIGGLALLGAIGFFLWRRKKNAATKTNPHAPPGDPYNSYGYQPGYQPGQIPHDAYSPQPATAQMHALQMTGQPGLDKYAHQAPAVYEAPAYNTVAEMDASYYQQAPGHVPK</sequence>
<gene>
    <name evidence="7" type="ORF">EK21DRAFT_77706</name>
</gene>
<keyword evidence="3 6" id="KW-1133">Transmembrane helix</keyword>
<comment type="subcellular location">
    <subcellularLocation>
        <location evidence="1">Membrane</location>
        <topology evidence="1">Single-pass membrane protein</topology>
    </subcellularLocation>
</comment>
<evidence type="ECO:0000256" key="2">
    <source>
        <dbReference type="ARBA" id="ARBA00022692"/>
    </source>
</evidence>
<feature type="compositionally biased region" description="Low complexity" evidence="5">
    <location>
        <begin position="119"/>
        <end position="149"/>
    </location>
</feature>
<dbReference type="GO" id="GO:0071944">
    <property type="term" value="C:cell periphery"/>
    <property type="evidence" value="ECO:0007669"/>
    <property type="project" value="UniProtKB-ARBA"/>
</dbReference>
<evidence type="ECO:0000256" key="4">
    <source>
        <dbReference type="ARBA" id="ARBA00023136"/>
    </source>
</evidence>
<reference evidence="7" key="1">
    <citation type="journal article" date="2020" name="Stud. Mycol.">
        <title>101 Dothideomycetes genomes: a test case for predicting lifestyles and emergence of pathogens.</title>
        <authorList>
            <person name="Haridas S."/>
            <person name="Albert R."/>
            <person name="Binder M."/>
            <person name="Bloem J."/>
            <person name="Labutti K."/>
            <person name="Salamov A."/>
            <person name="Andreopoulos B."/>
            <person name="Baker S."/>
            <person name="Barry K."/>
            <person name="Bills G."/>
            <person name="Bluhm B."/>
            <person name="Cannon C."/>
            <person name="Castanera R."/>
            <person name="Culley D."/>
            <person name="Daum C."/>
            <person name="Ezra D."/>
            <person name="Gonzalez J."/>
            <person name="Henrissat B."/>
            <person name="Kuo A."/>
            <person name="Liang C."/>
            <person name="Lipzen A."/>
            <person name="Lutzoni F."/>
            <person name="Magnuson J."/>
            <person name="Mondo S."/>
            <person name="Nolan M."/>
            <person name="Ohm R."/>
            <person name="Pangilinan J."/>
            <person name="Park H.-J."/>
            <person name="Ramirez L."/>
            <person name="Alfaro M."/>
            <person name="Sun H."/>
            <person name="Tritt A."/>
            <person name="Yoshinaga Y."/>
            <person name="Zwiers L.-H."/>
            <person name="Turgeon B."/>
            <person name="Goodwin S."/>
            <person name="Spatafora J."/>
            <person name="Crous P."/>
            <person name="Grigoriev I."/>
        </authorList>
    </citation>
    <scope>NUCLEOTIDE SEQUENCE</scope>
    <source>
        <strain evidence="7">CBS 110217</strain>
    </source>
</reference>
<evidence type="ECO:0000313" key="7">
    <source>
        <dbReference type="EMBL" id="KAF2024910.1"/>
    </source>
</evidence>